<dbReference type="PANTHER" id="PTHR10161">
    <property type="entry name" value="TARTRATE-RESISTANT ACID PHOSPHATASE TYPE 5"/>
    <property type="match status" value="1"/>
</dbReference>
<organism evidence="4 5">
    <name type="scientific">Deinococcus daejeonensis</name>
    <dbReference type="NCBI Taxonomy" id="1007098"/>
    <lineage>
        <taxon>Bacteria</taxon>
        <taxon>Thermotogati</taxon>
        <taxon>Deinococcota</taxon>
        <taxon>Deinococci</taxon>
        <taxon>Deinococcales</taxon>
        <taxon>Deinococcaceae</taxon>
        <taxon>Deinococcus</taxon>
    </lineage>
</organism>
<dbReference type="SUPFAM" id="SSF56300">
    <property type="entry name" value="Metallo-dependent phosphatases"/>
    <property type="match status" value="1"/>
</dbReference>
<dbReference type="InterPro" id="IPR029052">
    <property type="entry name" value="Metallo-depent_PP-like"/>
</dbReference>
<keyword evidence="2" id="KW-0378">Hydrolase</keyword>
<dbReference type="InterPro" id="IPR004843">
    <property type="entry name" value="Calcineurin-like_PHP"/>
</dbReference>
<feature type="domain" description="Calcineurin-like phosphoesterase" evidence="3">
    <location>
        <begin position="48"/>
        <end position="269"/>
    </location>
</feature>
<evidence type="ECO:0000256" key="2">
    <source>
        <dbReference type="ARBA" id="ARBA00022801"/>
    </source>
</evidence>
<dbReference type="Proteomes" id="UP000645517">
    <property type="component" value="Unassembled WGS sequence"/>
</dbReference>
<proteinExistence type="predicted"/>
<dbReference type="EMBL" id="BMOR01000002">
    <property type="protein sequence ID" value="GGN32155.1"/>
    <property type="molecule type" value="Genomic_DNA"/>
</dbReference>
<evidence type="ECO:0000313" key="4">
    <source>
        <dbReference type="EMBL" id="GGN32155.1"/>
    </source>
</evidence>
<protein>
    <recommendedName>
        <fullName evidence="3">Calcineurin-like phosphoesterase domain-containing protein</fullName>
    </recommendedName>
</protein>
<evidence type="ECO:0000259" key="3">
    <source>
        <dbReference type="Pfam" id="PF00149"/>
    </source>
</evidence>
<dbReference type="Gene3D" id="3.60.21.10">
    <property type="match status" value="1"/>
</dbReference>
<reference evidence="5" key="1">
    <citation type="journal article" date="2019" name="Int. J. Syst. Evol. Microbiol.">
        <title>The Global Catalogue of Microorganisms (GCM) 10K type strain sequencing project: providing services to taxonomists for standard genome sequencing and annotation.</title>
        <authorList>
            <consortium name="The Broad Institute Genomics Platform"/>
            <consortium name="The Broad Institute Genome Sequencing Center for Infectious Disease"/>
            <person name="Wu L."/>
            <person name="Ma J."/>
        </authorList>
    </citation>
    <scope>NUCLEOTIDE SEQUENCE [LARGE SCALE GENOMIC DNA]</scope>
    <source>
        <strain evidence="5">JCM 16918</strain>
    </source>
</reference>
<dbReference type="PANTHER" id="PTHR10161:SF14">
    <property type="entry name" value="TARTRATE-RESISTANT ACID PHOSPHATASE TYPE 5"/>
    <property type="match status" value="1"/>
</dbReference>
<gene>
    <name evidence="4" type="ORF">GCM10010842_08590</name>
</gene>
<name>A0ABQ2IVC5_9DEIO</name>
<accession>A0ABQ2IVC5</accession>
<evidence type="ECO:0000313" key="5">
    <source>
        <dbReference type="Proteomes" id="UP000645517"/>
    </source>
</evidence>
<comment type="caution">
    <text evidence="4">The sequence shown here is derived from an EMBL/GenBank/DDBJ whole genome shotgun (WGS) entry which is preliminary data.</text>
</comment>
<evidence type="ECO:0000256" key="1">
    <source>
        <dbReference type="ARBA" id="ARBA00022729"/>
    </source>
</evidence>
<sequence length="347" mass="36178">MVMLSGLRRLGLGAAVAVLLGACAPSMTGPVVVPDVRAALPGLPQERLRVLVMGDQGTGTEVQRRVAAAMREVCAREGCDLGVALGDNFYPAGPKDVNSLLFRERFADVYGPLGVPFLVVPGNHDESWLVGGDGADARGADVQVAYSRVNPQWVMPARSYRAPVGTLAELFGVDTAPLAAYLPGLRPAERPGGAWDQAQRAWLSGAVRGSGARWRLVLGHHPLFSNGKHGNAGAYDRFPFEFQKGGAVRDLYGSVCGAADLILSGHVHALEVFAPQPECPGTWTAVSGAAGEVGGGPSGSRAAAFAAFGQPGFLRLDLTPTELVVTAYTVAADGTVTSREAARIRKG</sequence>
<dbReference type="Pfam" id="PF00149">
    <property type="entry name" value="Metallophos"/>
    <property type="match status" value="1"/>
</dbReference>
<dbReference type="InterPro" id="IPR051558">
    <property type="entry name" value="Metallophosphoesterase_PAP"/>
</dbReference>
<keyword evidence="5" id="KW-1185">Reference proteome</keyword>
<keyword evidence="1" id="KW-0732">Signal</keyword>